<evidence type="ECO:0000313" key="2">
    <source>
        <dbReference type="EMBL" id="GGD11780.1"/>
    </source>
</evidence>
<dbReference type="RefSeq" id="WP_188158493.1">
    <property type="nucleotide sequence ID" value="NZ_BMGH01000001.1"/>
</dbReference>
<reference evidence="2" key="1">
    <citation type="journal article" date="2014" name="Int. J. Syst. Evol. Microbiol.">
        <title>Complete genome sequence of Corynebacterium casei LMG S-19264T (=DSM 44701T), isolated from a smear-ripened cheese.</title>
        <authorList>
            <consortium name="US DOE Joint Genome Institute (JGI-PGF)"/>
            <person name="Walter F."/>
            <person name="Albersmeier A."/>
            <person name="Kalinowski J."/>
            <person name="Ruckert C."/>
        </authorList>
    </citation>
    <scope>NUCLEOTIDE SEQUENCE</scope>
    <source>
        <strain evidence="2">CGMCC 1.12921</strain>
    </source>
</reference>
<dbReference type="EMBL" id="BMGH01000001">
    <property type="protein sequence ID" value="GGD11780.1"/>
    <property type="molecule type" value="Genomic_DNA"/>
</dbReference>
<feature type="signal peptide" evidence="1">
    <location>
        <begin position="1"/>
        <end position="25"/>
    </location>
</feature>
<organism evidence="2 3">
    <name type="scientific">Aquisalinus flavus</name>
    <dbReference type="NCBI Taxonomy" id="1526572"/>
    <lineage>
        <taxon>Bacteria</taxon>
        <taxon>Pseudomonadati</taxon>
        <taxon>Pseudomonadota</taxon>
        <taxon>Alphaproteobacteria</taxon>
        <taxon>Parvularculales</taxon>
        <taxon>Parvularculaceae</taxon>
        <taxon>Aquisalinus</taxon>
    </lineage>
</organism>
<accession>A0A8J2Y6M2</accession>
<keyword evidence="1" id="KW-0732">Signal</keyword>
<evidence type="ECO:0000256" key="1">
    <source>
        <dbReference type="SAM" id="SignalP"/>
    </source>
</evidence>
<name>A0A8J2Y6M2_9PROT</name>
<comment type="caution">
    <text evidence="2">The sequence shown here is derived from an EMBL/GenBank/DDBJ whole genome shotgun (WGS) entry which is preliminary data.</text>
</comment>
<dbReference type="Gene3D" id="2.60.120.430">
    <property type="entry name" value="Galactose-binding lectin"/>
    <property type="match status" value="1"/>
</dbReference>
<feature type="chain" id="PRO_5035213158" evidence="1">
    <location>
        <begin position="26"/>
        <end position="886"/>
    </location>
</feature>
<gene>
    <name evidence="2" type="ORF">GCM10011342_20730</name>
</gene>
<protein>
    <submittedName>
        <fullName evidence="2">Uncharacterized protein</fullName>
    </submittedName>
</protein>
<sequence length="886" mass="99425">MPRSYLVKKICIAIIFILSPQAAFAADDNLLDFWAEEIRLFGTANRDGQWVDHDLDDRRSSTFRTNIVSLDHSDHKVGDLSLIYSPKAADMPQRFGFVSGLWGEEWSLPADASLTLWVKVEGRRVDGSWAVQLVDANARVAKGELRGVSKEWSEISVPRSAFSPVEGFDWDSVRTVEFRASLGEDARVYLDGVRFVAPGGVIGITDKSLDQRMREAKASRAIRIADGFQRQARIPERDLPDSDNGAANPIKLTTAFAKMMVGEDLETANRFLREELEKSSVLTVWSLFETPIYIRFYNYFSTGAGKYPGRLSPEVEALLLETLWERNEVENDIALTRQSTWWMQGSENHDLQAKGSSLGASAIFKDADGYSDRVYPNLGFGAGYHYGHAGYYGPGGDFADKQGGGRADLSDGKDYTPAEQYAAWVDFFGEYITERGKRGFFLEHASRGYAKHSLGFLDLAAMESGDPELQLLWHKFYSVYWADWAQTSISGTRGGPKTRHHRDVGGPGDVATADLVSFHLGGPANASVWHYWNLLNGYELPPVLWRMILDREGMGEFTYLSRGVGEEENVWPRPLGNERSLLVETESRFLRSTYVTPDYTLGTQMDHPAAVHSHLSIAGRWHGMTVAQSPLARIVPVGLPSEPDAVGRPPAEWDMETMLHTAHDENTLVLQQSRRWYAVHPEWFPADAGRYDKDIGVWFGDDWDKKVERDGWVFVRKGNTYAAVRPVTWDADYERSLPSTGVGNQINFNKPYDPPTVRILNDSYSWNDAGTIMQLKDRFAPVIVEAGTVDDYASLDVFMKDVLDNRLELHKTVVPGYHVMVYVPSGNEGREIVFNAGAPEIPTVGGTYIDYSHPMTFDSPHFQSVYKSGVVTLRFADEELVIDFTE</sequence>
<dbReference type="AlphaFoldDB" id="A0A8J2Y6M2"/>
<evidence type="ECO:0000313" key="3">
    <source>
        <dbReference type="Proteomes" id="UP000613582"/>
    </source>
</evidence>
<reference evidence="2" key="2">
    <citation type="submission" date="2020-09" db="EMBL/GenBank/DDBJ databases">
        <authorList>
            <person name="Sun Q."/>
            <person name="Zhou Y."/>
        </authorList>
    </citation>
    <scope>NUCLEOTIDE SEQUENCE</scope>
    <source>
        <strain evidence="2">CGMCC 1.12921</strain>
    </source>
</reference>
<keyword evidence="3" id="KW-1185">Reference proteome</keyword>
<dbReference type="Proteomes" id="UP000613582">
    <property type="component" value="Unassembled WGS sequence"/>
</dbReference>
<proteinExistence type="predicted"/>